<evidence type="ECO:0000313" key="2">
    <source>
        <dbReference type="EMBL" id="SBT45693.1"/>
    </source>
</evidence>
<organism evidence="2 3">
    <name type="scientific">Micromonospora auratinigra</name>
    <dbReference type="NCBI Taxonomy" id="261654"/>
    <lineage>
        <taxon>Bacteria</taxon>
        <taxon>Bacillati</taxon>
        <taxon>Actinomycetota</taxon>
        <taxon>Actinomycetes</taxon>
        <taxon>Micromonosporales</taxon>
        <taxon>Micromonosporaceae</taxon>
        <taxon>Micromonospora</taxon>
    </lineage>
</organism>
<protein>
    <submittedName>
        <fullName evidence="2">Regulatory protein, luxR family</fullName>
    </submittedName>
</protein>
<feature type="domain" description="HTH luxR-type" evidence="1">
    <location>
        <begin position="182"/>
        <end position="239"/>
    </location>
</feature>
<dbReference type="InterPro" id="IPR016032">
    <property type="entry name" value="Sig_transdc_resp-reg_C-effctor"/>
</dbReference>
<evidence type="ECO:0000259" key="1">
    <source>
        <dbReference type="SMART" id="SM00421"/>
    </source>
</evidence>
<dbReference type="Pfam" id="PF00196">
    <property type="entry name" value="GerE"/>
    <property type="match status" value="1"/>
</dbReference>
<gene>
    <name evidence="2" type="ORF">GA0070611_3111</name>
</gene>
<dbReference type="RefSeq" id="WP_091664672.1">
    <property type="nucleotide sequence ID" value="NZ_LT594323.1"/>
</dbReference>
<dbReference type="SUPFAM" id="SSF46894">
    <property type="entry name" value="C-terminal effector domain of the bipartite response regulators"/>
    <property type="match status" value="1"/>
</dbReference>
<accession>A0A1A8ZPA4</accession>
<evidence type="ECO:0000313" key="3">
    <source>
        <dbReference type="Proteomes" id="UP000199385"/>
    </source>
</evidence>
<dbReference type="EMBL" id="LT594323">
    <property type="protein sequence ID" value="SBT45693.1"/>
    <property type="molecule type" value="Genomic_DNA"/>
</dbReference>
<reference evidence="3" key="1">
    <citation type="submission" date="2016-06" db="EMBL/GenBank/DDBJ databases">
        <authorList>
            <person name="Varghese N."/>
            <person name="Submissions Spin"/>
        </authorList>
    </citation>
    <scope>NUCLEOTIDE SEQUENCE [LARGE SCALE GENOMIC DNA]</scope>
    <source>
        <strain evidence="3">DSM 44815</strain>
    </source>
</reference>
<dbReference type="SMART" id="SM00421">
    <property type="entry name" value="HTH_LUXR"/>
    <property type="match status" value="1"/>
</dbReference>
<dbReference type="Proteomes" id="UP000199385">
    <property type="component" value="Chromosome I"/>
</dbReference>
<dbReference type="InterPro" id="IPR000792">
    <property type="entry name" value="Tscrpt_reg_LuxR_C"/>
</dbReference>
<proteinExistence type="predicted"/>
<dbReference type="Gene3D" id="1.10.10.10">
    <property type="entry name" value="Winged helix-like DNA-binding domain superfamily/Winged helix DNA-binding domain"/>
    <property type="match status" value="1"/>
</dbReference>
<dbReference type="GO" id="GO:0006355">
    <property type="term" value="P:regulation of DNA-templated transcription"/>
    <property type="evidence" value="ECO:0007669"/>
    <property type="project" value="InterPro"/>
</dbReference>
<sequence length="249" mass="26688">MGESTLTTAGRPAGSDELADRAHALQLAVYARILSADPADPDSAVRHFATGLGRINDRLAVLERATRSVVYGLNMRALFDPLRREREPDLHSRARGILGHSMTNPNGHLSLVAAASPDMWVAPVRTTGIVVDERLGLFPGPPGPAGEATAWLCRDEDLIAQFCELWWATKRQAVPIHDVPGVVPLSERQLAVAGLLSQGAKDATIARRLGVSLRTVSNDVGRLLDSFGVGTRWEAGMVLGRACPPELLA</sequence>
<dbReference type="InterPro" id="IPR036388">
    <property type="entry name" value="WH-like_DNA-bd_sf"/>
</dbReference>
<dbReference type="PATRIC" id="fig|261654.4.peg.3163"/>
<dbReference type="AlphaFoldDB" id="A0A1A8ZPA4"/>
<dbReference type="OrthoDB" id="3362530at2"/>
<dbReference type="GO" id="GO:0003677">
    <property type="term" value="F:DNA binding"/>
    <property type="evidence" value="ECO:0007669"/>
    <property type="project" value="InterPro"/>
</dbReference>
<dbReference type="STRING" id="261654.GA0070611_3111"/>
<name>A0A1A8ZPA4_9ACTN</name>
<keyword evidence="3" id="KW-1185">Reference proteome</keyword>